<evidence type="ECO:0000256" key="1">
    <source>
        <dbReference type="SAM" id="MobiDB-lite"/>
    </source>
</evidence>
<feature type="compositionally biased region" description="Polar residues" evidence="1">
    <location>
        <begin position="7"/>
        <end position="24"/>
    </location>
</feature>
<dbReference type="EMBL" id="LRGB01022444">
    <property type="protein sequence ID" value="KZR97163.1"/>
    <property type="molecule type" value="Genomic_DNA"/>
</dbReference>
<feature type="region of interest" description="Disordered" evidence="1">
    <location>
        <begin position="1"/>
        <end position="32"/>
    </location>
</feature>
<organism evidence="2 3">
    <name type="scientific">Daphnia magna</name>
    <dbReference type="NCBI Taxonomy" id="35525"/>
    <lineage>
        <taxon>Eukaryota</taxon>
        <taxon>Metazoa</taxon>
        <taxon>Ecdysozoa</taxon>
        <taxon>Arthropoda</taxon>
        <taxon>Crustacea</taxon>
        <taxon>Branchiopoda</taxon>
        <taxon>Diplostraca</taxon>
        <taxon>Cladocera</taxon>
        <taxon>Anomopoda</taxon>
        <taxon>Daphniidae</taxon>
        <taxon>Daphnia</taxon>
    </lineage>
</organism>
<comment type="caution">
    <text evidence="2">The sequence shown here is derived from an EMBL/GenBank/DDBJ whole genome shotgun (WGS) entry which is preliminary data.</text>
</comment>
<feature type="non-terminal residue" evidence="2">
    <location>
        <position position="131"/>
    </location>
</feature>
<dbReference type="OrthoDB" id="6745084at2759"/>
<keyword evidence="3" id="KW-1185">Reference proteome</keyword>
<evidence type="ECO:0000313" key="2">
    <source>
        <dbReference type="EMBL" id="KZR97163.1"/>
    </source>
</evidence>
<reference evidence="2 3" key="1">
    <citation type="submission" date="2016-03" db="EMBL/GenBank/DDBJ databases">
        <title>EvidentialGene: Evidence-directed Construction of Genes on Genomes.</title>
        <authorList>
            <person name="Gilbert D.G."/>
            <person name="Choi J.-H."/>
            <person name="Mockaitis K."/>
            <person name="Colbourne J."/>
            <person name="Pfrender M."/>
        </authorList>
    </citation>
    <scope>NUCLEOTIDE SEQUENCE [LARGE SCALE GENOMIC DNA]</scope>
    <source>
        <strain evidence="2 3">Xinb3</strain>
        <tissue evidence="2">Complete organism</tissue>
    </source>
</reference>
<feature type="non-terminal residue" evidence="2">
    <location>
        <position position="1"/>
    </location>
</feature>
<dbReference type="AlphaFoldDB" id="A0A164EV18"/>
<protein>
    <submittedName>
        <fullName evidence="2">Uncharacterized protein</fullName>
    </submittedName>
</protein>
<dbReference type="Proteomes" id="UP000076858">
    <property type="component" value="Unassembled WGS sequence"/>
</dbReference>
<accession>A0A164EV18</accession>
<sequence>VKKTRKNLANATQTPPLAGASSSVPEEAPEVAQGLRKTNHGVIFQLKLLMLFLIRGIRAGHAFRLGTEMEDIGGKFDDIIFQYEVDDGGKRQVNRYLQAKHKQDESTKITAGQLFNETEGDFSLLKYFSSY</sequence>
<name>A0A164EV18_9CRUS</name>
<evidence type="ECO:0000313" key="3">
    <source>
        <dbReference type="Proteomes" id="UP000076858"/>
    </source>
</evidence>
<gene>
    <name evidence="2" type="ORF">APZ42_008121</name>
</gene>
<proteinExistence type="predicted"/>